<accession>A0ABS5ALZ4</accession>
<sequence>MTVRRIATASEYAWTFIKDLNRTAAGCRPL</sequence>
<keyword evidence="2" id="KW-1185">Reference proteome</keyword>
<protein>
    <recommendedName>
        <fullName evidence="3">Transposase</fullName>
    </recommendedName>
</protein>
<name>A0ABS5ALZ4_9PSEU</name>
<dbReference type="EMBL" id="JAGIOO010000001">
    <property type="protein sequence ID" value="MBP2477578.1"/>
    <property type="molecule type" value="Genomic_DNA"/>
</dbReference>
<reference evidence="1 2" key="1">
    <citation type="submission" date="2021-03" db="EMBL/GenBank/DDBJ databases">
        <title>Sequencing the genomes of 1000 actinobacteria strains.</title>
        <authorList>
            <person name="Klenk H.-P."/>
        </authorList>
    </citation>
    <scope>NUCLEOTIDE SEQUENCE [LARGE SCALE GENOMIC DNA]</scope>
    <source>
        <strain evidence="1 2">DSM 44580</strain>
    </source>
</reference>
<comment type="caution">
    <text evidence="1">The sequence shown here is derived from an EMBL/GenBank/DDBJ whole genome shotgun (WGS) entry which is preliminary data.</text>
</comment>
<gene>
    <name evidence="1" type="ORF">JOF53_006450</name>
</gene>
<evidence type="ECO:0008006" key="3">
    <source>
        <dbReference type="Google" id="ProtNLM"/>
    </source>
</evidence>
<proteinExistence type="predicted"/>
<organism evidence="1 2">
    <name type="scientific">Crossiella equi</name>
    <dbReference type="NCBI Taxonomy" id="130796"/>
    <lineage>
        <taxon>Bacteria</taxon>
        <taxon>Bacillati</taxon>
        <taxon>Actinomycetota</taxon>
        <taxon>Actinomycetes</taxon>
        <taxon>Pseudonocardiales</taxon>
        <taxon>Pseudonocardiaceae</taxon>
        <taxon>Crossiella</taxon>
    </lineage>
</organism>
<evidence type="ECO:0000313" key="1">
    <source>
        <dbReference type="EMBL" id="MBP2477578.1"/>
    </source>
</evidence>
<evidence type="ECO:0000313" key="2">
    <source>
        <dbReference type="Proteomes" id="UP001519363"/>
    </source>
</evidence>
<dbReference type="Proteomes" id="UP001519363">
    <property type="component" value="Unassembled WGS sequence"/>
</dbReference>